<evidence type="ECO:0000256" key="1">
    <source>
        <dbReference type="HAMAP-Rule" id="MF_00386"/>
    </source>
</evidence>
<dbReference type="PANTHER" id="PTHR33383">
    <property type="entry name" value="MEMBRANE PROTEIN INSERTION EFFICIENCY FACTOR-RELATED"/>
    <property type="match status" value="1"/>
</dbReference>
<reference evidence="2 3" key="1">
    <citation type="submission" date="2019-02" db="EMBL/GenBank/DDBJ databases">
        <authorList>
            <person name="Manzano-Marin A."/>
            <person name="Manzano-Marin A."/>
        </authorList>
    </citation>
    <scope>NUCLEOTIDE SEQUENCE [LARGE SCALE GENOMIC DNA]</scope>
    <source>
        <strain evidence="2 3">ErCisplendens/pseudotsugae</strain>
    </source>
</reference>
<dbReference type="PANTHER" id="PTHR33383:SF1">
    <property type="entry name" value="MEMBRANE PROTEIN INSERTION EFFICIENCY FACTOR-RELATED"/>
    <property type="match status" value="1"/>
</dbReference>
<dbReference type="RefSeq" id="WP_197094900.1">
    <property type="nucleotide sequence ID" value="NZ_LR217705.1"/>
</dbReference>
<dbReference type="GO" id="GO:0005886">
    <property type="term" value="C:plasma membrane"/>
    <property type="evidence" value="ECO:0007669"/>
    <property type="project" value="UniProtKB-SubCell"/>
</dbReference>
<keyword evidence="1" id="KW-1003">Cell membrane</keyword>
<dbReference type="SMART" id="SM01234">
    <property type="entry name" value="Haemolytic"/>
    <property type="match status" value="1"/>
</dbReference>
<proteinExistence type="inferred from homology"/>
<dbReference type="NCBIfam" id="TIGR00278">
    <property type="entry name" value="membrane protein insertion efficiency factor YidD"/>
    <property type="match status" value="1"/>
</dbReference>
<gene>
    <name evidence="2" type="primary">yidD</name>
    <name evidence="2" type="ORF">ERCISPPS3390_083</name>
</gene>
<accession>A0A451D355</accession>
<dbReference type="Pfam" id="PF01809">
    <property type="entry name" value="YidD"/>
    <property type="match status" value="1"/>
</dbReference>
<name>A0A451D355_9GAMM</name>
<comment type="function">
    <text evidence="1">Could be involved in insertion of integral membrane proteins into the membrane.</text>
</comment>
<organism evidence="2 3">
    <name type="scientific">Candidatus Erwinia haradaeae</name>
    <dbReference type="NCBI Taxonomy" id="1922217"/>
    <lineage>
        <taxon>Bacteria</taxon>
        <taxon>Pseudomonadati</taxon>
        <taxon>Pseudomonadota</taxon>
        <taxon>Gammaproteobacteria</taxon>
        <taxon>Enterobacterales</taxon>
        <taxon>Erwiniaceae</taxon>
        <taxon>Erwinia</taxon>
    </lineage>
</organism>
<sequence length="80" mass="9014">MASSLPISAQILIFMVRVYRYAISPLVRPCCRFQPTCSQYSIEALQKFGAIKGGWLSIKRILQCHPFSSGGKHPLPPRKH</sequence>
<comment type="subcellular location">
    <subcellularLocation>
        <location evidence="1">Cell membrane</location>
        <topology evidence="1">Peripheral membrane protein</topology>
        <orientation evidence="1">Cytoplasmic side</orientation>
    </subcellularLocation>
</comment>
<comment type="similarity">
    <text evidence="1">Belongs to the UPF0161 family.</text>
</comment>
<protein>
    <recommendedName>
        <fullName evidence="1">Putative membrane protein insertion efficiency factor</fullName>
    </recommendedName>
</protein>
<keyword evidence="1" id="KW-0472">Membrane</keyword>
<dbReference type="InterPro" id="IPR002696">
    <property type="entry name" value="Membr_insert_effic_factor_YidD"/>
</dbReference>
<dbReference type="HAMAP" id="MF_00386">
    <property type="entry name" value="UPF0161_YidD"/>
    <property type="match status" value="1"/>
</dbReference>
<dbReference type="Proteomes" id="UP000294338">
    <property type="component" value="Chromosome 1"/>
</dbReference>
<dbReference type="EMBL" id="LR217705">
    <property type="protein sequence ID" value="VFP80095.1"/>
    <property type="molecule type" value="Genomic_DNA"/>
</dbReference>
<evidence type="ECO:0000313" key="3">
    <source>
        <dbReference type="Proteomes" id="UP000294338"/>
    </source>
</evidence>
<dbReference type="AlphaFoldDB" id="A0A451D355"/>
<evidence type="ECO:0000313" key="2">
    <source>
        <dbReference type="EMBL" id="VFP80095.1"/>
    </source>
</evidence>